<dbReference type="RefSeq" id="WP_205296321.1">
    <property type="nucleotide sequence ID" value="NZ_CP070371.1"/>
</dbReference>
<evidence type="ECO:0000256" key="5">
    <source>
        <dbReference type="ARBA" id="ARBA00022980"/>
    </source>
</evidence>
<dbReference type="GO" id="GO:0005840">
    <property type="term" value="C:ribosome"/>
    <property type="evidence" value="ECO:0007669"/>
    <property type="project" value="UniProtKB-KW"/>
</dbReference>
<dbReference type="Pfam" id="PF01649">
    <property type="entry name" value="Ribosomal_S20p"/>
    <property type="match status" value="1"/>
</dbReference>
<name>A0ABX7JPF9_9RHOB</name>
<keyword evidence="11" id="KW-1185">Reference proteome</keyword>
<dbReference type="Gene3D" id="1.20.58.110">
    <property type="entry name" value="Ribosomal protein S20"/>
    <property type="match status" value="1"/>
</dbReference>
<protein>
    <recommendedName>
        <fullName evidence="7 8">Small ribosomal subunit protein bS20</fullName>
    </recommendedName>
</protein>
<evidence type="ECO:0000256" key="3">
    <source>
        <dbReference type="ARBA" id="ARBA00022730"/>
    </source>
</evidence>
<dbReference type="PANTHER" id="PTHR33398">
    <property type="entry name" value="30S RIBOSOMAL PROTEIN S20"/>
    <property type="match status" value="1"/>
</dbReference>
<dbReference type="InterPro" id="IPR036510">
    <property type="entry name" value="Ribosomal_bS20_sf"/>
</dbReference>
<keyword evidence="4 8" id="KW-0694">RNA-binding</keyword>
<reference evidence="10 11" key="1">
    <citation type="submission" date="2021-02" db="EMBL/GenBank/DDBJ databases">
        <title>Paracoccus methylovroum sp.nov., a new methanol and methylamine utilizing methylotrophic denitrifer.</title>
        <authorList>
            <person name="Timsy T."/>
            <person name="Behrendt U."/>
            <person name="Ulrich A."/>
            <person name="Spanner T."/>
            <person name="Foesel B.U."/>
            <person name="Horn M.A."/>
            <person name="Kolb S."/>
        </authorList>
    </citation>
    <scope>NUCLEOTIDE SEQUENCE [LARGE SCALE GENOMIC DNA]</scope>
    <source>
        <strain evidence="10 11">H4-D09</strain>
    </source>
</reference>
<dbReference type="HAMAP" id="MF_00500">
    <property type="entry name" value="Ribosomal_bS20"/>
    <property type="match status" value="1"/>
</dbReference>
<evidence type="ECO:0000256" key="1">
    <source>
        <dbReference type="ARBA" id="ARBA00003134"/>
    </source>
</evidence>
<comment type="function">
    <text evidence="1 8">Binds directly to 16S ribosomal RNA.</text>
</comment>
<evidence type="ECO:0000313" key="11">
    <source>
        <dbReference type="Proteomes" id="UP000663629"/>
    </source>
</evidence>
<dbReference type="Proteomes" id="UP000663629">
    <property type="component" value="Chromosome 2"/>
</dbReference>
<keyword evidence="5 8" id="KW-0689">Ribosomal protein</keyword>
<sequence length="89" mass="9827">MANTPQSKKRARQIERRTAVNKARRSRIRTFLRSVEEAIATGNAEVASEALKNAQPELMRGVTKGVIHKNTAARKMSRLSARVKALATA</sequence>
<organism evidence="10 11">
    <name type="scientific">Paracoccus methylovorus</name>
    <dbReference type="NCBI Taxonomy" id="2812658"/>
    <lineage>
        <taxon>Bacteria</taxon>
        <taxon>Pseudomonadati</taxon>
        <taxon>Pseudomonadota</taxon>
        <taxon>Alphaproteobacteria</taxon>
        <taxon>Rhodobacterales</taxon>
        <taxon>Paracoccaceae</taxon>
        <taxon>Paracoccus</taxon>
    </lineage>
</organism>
<evidence type="ECO:0000313" key="10">
    <source>
        <dbReference type="EMBL" id="QRZ15376.1"/>
    </source>
</evidence>
<evidence type="ECO:0000256" key="9">
    <source>
        <dbReference type="SAM" id="MobiDB-lite"/>
    </source>
</evidence>
<evidence type="ECO:0000256" key="7">
    <source>
        <dbReference type="ARBA" id="ARBA00035136"/>
    </source>
</evidence>
<keyword evidence="3 8" id="KW-0699">rRNA-binding</keyword>
<feature type="region of interest" description="Disordered" evidence="9">
    <location>
        <begin position="1"/>
        <end position="23"/>
    </location>
</feature>
<dbReference type="PANTHER" id="PTHR33398:SF1">
    <property type="entry name" value="SMALL RIBOSOMAL SUBUNIT PROTEIN BS20C"/>
    <property type="match status" value="1"/>
</dbReference>
<dbReference type="InterPro" id="IPR002583">
    <property type="entry name" value="Ribosomal_bS20"/>
</dbReference>
<evidence type="ECO:0000256" key="6">
    <source>
        <dbReference type="ARBA" id="ARBA00023274"/>
    </source>
</evidence>
<gene>
    <name evidence="8 10" type="primary">rpsT</name>
    <name evidence="10" type="ORF">JWJ88_13555</name>
</gene>
<dbReference type="SUPFAM" id="SSF46992">
    <property type="entry name" value="Ribosomal protein S20"/>
    <property type="match status" value="1"/>
</dbReference>
<comment type="similarity">
    <text evidence="2 8">Belongs to the bacterial ribosomal protein bS20 family.</text>
</comment>
<evidence type="ECO:0000256" key="8">
    <source>
        <dbReference type="HAMAP-Rule" id="MF_00500"/>
    </source>
</evidence>
<accession>A0ABX7JPF9</accession>
<evidence type="ECO:0000256" key="2">
    <source>
        <dbReference type="ARBA" id="ARBA00007634"/>
    </source>
</evidence>
<dbReference type="NCBIfam" id="TIGR00029">
    <property type="entry name" value="S20"/>
    <property type="match status" value="1"/>
</dbReference>
<keyword evidence="6 8" id="KW-0687">Ribonucleoprotein</keyword>
<evidence type="ECO:0000256" key="4">
    <source>
        <dbReference type="ARBA" id="ARBA00022884"/>
    </source>
</evidence>
<proteinExistence type="inferred from homology"/>
<dbReference type="EMBL" id="CP070371">
    <property type="protein sequence ID" value="QRZ15376.1"/>
    <property type="molecule type" value="Genomic_DNA"/>
</dbReference>